<dbReference type="PANTHER" id="PTHR30509">
    <property type="entry name" value="P-HYDROXYBENZOIC ACID EFFLUX PUMP SUBUNIT-RELATED"/>
    <property type="match status" value="1"/>
</dbReference>
<evidence type="ECO:0000256" key="7">
    <source>
        <dbReference type="SAM" id="Phobius"/>
    </source>
</evidence>
<evidence type="ECO:0000256" key="4">
    <source>
        <dbReference type="ARBA" id="ARBA00022989"/>
    </source>
</evidence>
<name>A0A2V2W1G2_TRYCR</name>
<feature type="transmembrane region" description="Helical" evidence="7">
    <location>
        <begin position="640"/>
        <end position="663"/>
    </location>
</feature>
<feature type="transmembrane region" description="Helical" evidence="7">
    <location>
        <begin position="177"/>
        <end position="195"/>
    </location>
</feature>
<protein>
    <recommendedName>
        <fullName evidence="8">Integral membrane bound transporter domain-containing protein</fullName>
    </recommendedName>
</protein>
<feature type="transmembrane region" description="Helical" evidence="7">
    <location>
        <begin position="232"/>
        <end position="254"/>
    </location>
</feature>
<organism evidence="9 10">
    <name type="scientific">Trypanosoma cruzi</name>
    <dbReference type="NCBI Taxonomy" id="5693"/>
    <lineage>
        <taxon>Eukaryota</taxon>
        <taxon>Discoba</taxon>
        <taxon>Euglenozoa</taxon>
        <taxon>Kinetoplastea</taxon>
        <taxon>Metakinetoplastina</taxon>
        <taxon>Trypanosomatida</taxon>
        <taxon>Trypanosomatidae</taxon>
        <taxon>Trypanosoma</taxon>
        <taxon>Schizotrypanum</taxon>
    </lineage>
</organism>
<reference evidence="9 10" key="1">
    <citation type="journal article" date="2018" name="Microb. Genom.">
        <title>Expanding an expanded genome: long-read sequencing of Trypanosoma cruzi.</title>
        <authorList>
            <person name="Berna L."/>
            <person name="Rodriguez M."/>
            <person name="Chiribao M.L."/>
            <person name="Parodi-Talice A."/>
            <person name="Pita S."/>
            <person name="Rijo G."/>
            <person name="Alvarez-Valin F."/>
            <person name="Robello C."/>
        </authorList>
    </citation>
    <scope>NUCLEOTIDE SEQUENCE [LARGE SCALE GENOMIC DNA]</scope>
    <source>
        <strain evidence="9 10">Dm28c</strain>
    </source>
</reference>
<dbReference type="AlphaFoldDB" id="A0A2V2W1G2"/>
<sequence length="1003" mass="113665">MPGHHAEKGNGDGRRNNDKNTTISEGLISLDGEMSSFDDAIDKQNYHKGNGSFGLPRYVPRYPFDQSRRESVLNVPWHLRKPGGLEQCTFFDSFRSVKFWRQSEFALRITLFAVLLPASLIAAELPNSPFVSNTHCLSAAVLASKVTVGEGLAYLVTWTRAGCIWLPLATIGAAANLGNYIVGWCFFYTLLLFLMATFTENMVRRICLLLFNSCMFGILMDPQRGTVYPSQVMSDWCIGTGLCLVATFLPYPVFSKNKAHRALAEIARNTGTALTGMSSCFWSESNVTRNMAMTKVRMMTAAIDLLMKRFRTAHEDSFYEFIFEGFEPWEVREAKVKLFERLRANLRGLSRVLDILESKPWVVDDSERSRAFGALIQQHVLRFSNSLDKLTEELASASSFGQIRQLHSHFVELNDVTVKLQHEFDQARRRLFYENKPGTLEEFVPLMTFFIFSIVNFRDTMLQFDSEVQRRKHLLRNSIKRVVDKTMLEPIQYTFRFCRRLVTQWRRREIQSLIEAAKVSAAMILTVGFSFLIGIDKKSLSGPNIIAFVSGANPVEALQASIVRLTACILGTVMGFFAGSYSSTAVQKVASLCVLMFLGTFFRSDKDYGIMAVYAMFVLIPLDTVGHTTTEDTLARMNQITFGILIYVSISVIVLPLSPGLILRKKRINILLRVSEALTSLCDMFSEPLPIDSMHCSTLPIYRESIVLDENYEGSNLPDADFLKNASTRLMVRVDRPMLKISELLDEIEGRLEATYPFMGFARAERGIVDADYPAKSCEKTTYHLYRIVSLLRTAWCSWEVLRTQKHYAPDTRHVLHCLQPIAWDVCRSFQRFVGMLCYSLRNPHVSLEMELIQVVLELIQATEELHLRKNQMMLFIICNSVEKHASYKKEPNFFTADVKTVQSAPHKETGLMALGGLGRKRVDDGGSILPLLRKGTKANLEEDDSPEPPESVALPDNFVMPITGADAEGLHSFTLSMQMFADETKKLLMCLEEMLDHLRKKM</sequence>
<evidence type="ECO:0000256" key="6">
    <source>
        <dbReference type="SAM" id="MobiDB-lite"/>
    </source>
</evidence>
<keyword evidence="2" id="KW-1003">Cell membrane</keyword>
<gene>
    <name evidence="9" type="ORF">C4B63_2g723</name>
</gene>
<dbReference type="VEuPathDB" id="TriTrypDB:TCSYLVIO_005790"/>
<dbReference type="VEuPathDB" id="TriTrypDB:ECC02_001346"/>
<feature type="domain" description="Integral membrane bound transporter" evidence="8">
    <location>
        <begin position="541"/>
        <end position="648"/>
    </location>
</feature>
<evidence type="ECO:0000256" key="2">
    <source>
        <dbReference type="ARBA" id="ARBA00022475"/>
    </source>
</evidence>
<dbReference type="VEuPathDB" id="TriTrypDB:TcCLB.507009.130"/>
<dbReference type="VEuPathDB" id="TriTrypDB:TCDM_00129"/>
<dbReference type="VEuPathDB" id="TriTrypDB:TcCL_ESM00014"/>
<dbReference type="Proteomes" id="UP000246121">
    <property type="component" value="Unassembled WGS sequence"/>
</dbReference>
<dbReference type="VEuPathDB" id="TriTrypDB:Tc_MARK_4417"/>
<accession>A0A2V2W1G2</accession>
<feature type="transmembrane region" description="Helical" evidence="7">
    <location>
        <begin position="516"/>
        <end position="535"/>
    </location>
</feature>
<dbReference type="GO" id="GO:0005886">
    <property type="term" value="C:plasma membrane"/>
    <property type="evidence" value="ECO:0007669"/>
    <property type="project" value="UniProtKB-SubCell"/>
</dbReference>
<comment type="caution">
    <text evidence="9">The sequence shown here is derived from an EMBL/GenBank/DDBJ whole genome shotgun (WGS) entry which is preliminary data.</text>
</comment>
<dbReference type="PANTHER" id="PTHR30509:SF38">
    <property type="entry name" value="FUSARIC ACID RESISTANCE PROTEIN-LIKE"/>
    <property type="match status" value="1"/>
</dbReference>
<evidence type="ECO:0000256" key="5">
    <source>
        <dbReference type="ARBA" id="ARBA00023136"/>
    </source>
</evidence>
<feature type="transmembrane region" description="Helical" evidence="7">
    <location>
        <begin position="608"/>
        <end position="628"/>
    </location>
</feature>
<dbReference type="VEuPathDB" id="TriTrypDB:TcCLB.510667.30"/>
<keyword evidence="3 7" id="KW-0812">Transmembrane</keyword>
<keyword evidence="5 7" id="KW-0472">Membrane</keyword>
<dbReference type="InterPro" id="IPR049453">
    <property type="entry name" value="Memb_transporter_dom"/>
</dbReference>
<proteinExistence type="predicted"/>
<feature type="region of interest" description="Disordered" evidence="6">
    <location>
        <begin position="1"/>
        <end position="21"/>
    </location>
</feature>
<keyword evidence="4 7" id="KW-1133">Transmembrane helix</keyword>
<dbReference type="EMBL" id="PRFA01000002">
    <property type="protein sequence ID" value="PWV02486.1"/>
    <property type="molecule type" value="Genomic_DNA"/>
</dbReference>
<feature type="transmembrane region" description="Helical" evidence="7">
    <location>
        <begin position="557"/>
        <end position="578"/>
    </location>
</feature>
<dbReference type="VEuPathDB" id="TriTrypDB:C3747_1g676"/>
<dbReference type="VEuPathDB" id="TriTrypDB:TcG_00609"/>
<evidence type="ECO:0000256" key="3">
    <source>
        <dbReference type="ARBA" id="ARBA00022692"/>
    </source>
</evidence>
<dbReference type="VEuPathDB" id="TriTrypDB:C4B63_2g723"/>
<dbReference type="VEuPathDB" id="TriTrypDB:BCY84_14126"/>
<dbReference type="VEuPathDB" id="TriTrypDB:TcYC6_0069710"/>
<evidence type="ECO:0000259" key="8">
    <source>
        <dbReference type="Pfam" id="PF13515"/>
    </source>
</evidence>
<dbReference type="VEuPathDB" id="TriTrypDB:TcBrA4_0061740"/>
<evidence type="ECO:0000256" key="1">
    <source>
        <dbReference type="ARBA" id="ARBA00004651"/>
    </source>
</evidence>
<comment type="subcellular location">
    <subcellularLocation>
        <location evidence="1">Cell membrane</location>
        <topology evidence="1">Multi-pass membrane protein</topology>
    </subcellularLocation>
</comment>
<evidence type="ECO:0000313" key="9">
    <source>
        <dbReference type="EMBL" id="PWV02486.1"/>
    </source>
</evidence>
<feature type="transmembrane region" description="Helical" evidence="7">
    <location>
        <begin position="105"/>
        <end position="123"/>
    </location>
</feature>
<feature type="compositionally biased region" description="Basic and acidic residues" evidence="6">
    <location>
        <begin position="1"/>
        <end position="18"/>
    </location>
</feature>
<evidence type="ECO:0000313" key="10">
    <source>
        <dbReference type="Proteomes" id="UP000246121"/>
    </source>
</evidence>
<feature type="transmembrane region" description="Helical" evidence="7">
    <location>
        <begin position="585"/>
        <end position="602"/>
    </location>
</feature>
<dbReference type="Pfam" id="PF13515">
    <property type="entry name" value="FUSC_2"/>
    <property type="match status" value="1"/>
</dbReference>